<keyword evidence="2" id="KW-1185">Reference proteome</keyword>
<reference evidence="1 2" key="1">
    <citation type="submission" date="2018-03" db="EMBL/GenBank/DDBJ databases">
        <title>Genomic Encyclopedia of Archaeal and Bacterial Type Strains, Phase II (KMG-II): from individual species to whole genera.</title>
        <authorList>
            <person name="Goeker M."/>
        </authorList>
    </citation>
    <scope>NUCLEOTIDE SEQUENCE [LARGE SCALE GENOMIC DNA]</scope>
    <source>
        <strain evidence="1 2">DSM 100346</strain>
    </source>
</reference>
<dbReference type="RefSeq" id="WP_211320102.1">
    <property type="nucleotide sequence ID" value="NZ_QGDT01000020.1"/>
</dbReference>
<sequence length="511" mass="57453">MKILTSFLGLLFYLLGISTGVAEATNKILLIPLDDRPPCLQFPVKMAQIDGIELVTPPKALLGRFMRYGEPDEIIKWIERQNLTDFDAAIISLDMLAYGGLVASRVFATPLELAKRRISIVGKLRALAPHLRIYGSSVIMRLAPTADGANDSYRTKLAKWAEISPNPSHRQQTLALEKAIPVQVLEDYKNARLRNLIINQLAVEYAKSKVFDYLIISQDDAKPSGIHLADRDALVKMVAEANLANRVAIQPGADEVSMLLLARSVSDRYAYHPRVFAYYGSEKSAQTVMPFEDRTLRKTVSFHLKAVGALEVFTKEEADIVFFVFSDRLEGNRSMSYAHEISEFHQRQSGIGLILADIDPIGNVQGGDQVLTECLNEMKIFKNLYGYASWNTAGNAIGTALPQGIVYGAALKRNTQPEEMKRSATAQGWFILNRLMDDYLYHAKIRPEALQFIKAKGWNSLLLNTQQTIDVEHYCLERINAFSAHFYGFNPKEVSFYLPWSRTFEAEISFE</sequence>
<organism evidence="1 2">
    <name type="scientific">Dyadobacter jejuensis</name>
    <dbReference type="NCBI Taxonomy" id="1082580"/>
    <lineage>
        <taxon>Bacteria</taxon>
        <taxon>Pseudomonadati</taxon>
        <taxon>Bacteroidota</taxon>
        <taxon>Cytophagia</taxon>
        <taxon>Cytophagales</taxon>
        <taxon>Spirosomataceae</taxon>
        <taxon>Dyadobacter</taxon>
    </lineage>
</organism>
<dbReference type="Pfam" id="PF13552">
    <property type="entry name" value="DUF4127"/>
    <property type="match status" value="1"/>
</dbReference>
<accession>A0A316AUX2</accession>
<evidence type="ECO:0000313" key="2">
    <source>
        <dbReference type="Proteomes" id="UP000245880"/>
    </source>
</evidence>
<name>A0A316AUX2_9BACT</name>
<evidence type="ECO:0000313" key="1">
    <source>
        <dbReference type="EMBL" id="PWJ53897.1"/>
    </source>
</evidence>
<protein>
    <submittedName>
        <fullName evidence="1">Uncharacterized protein DUF4127</fullName>
    </submittedName>
</protein>
<dbReference type="InterPro" id="IPR025394">
    <property type="entry name" value="DUF4127"/>
</dbReference>
<dbReference type="AlphaFoldDB" id="A0A316AUX2"/>
<proteinExistence type="predicted"/>
<comment type="caution">
    <text evidence="1">The sequence shown here is derived from an EMBL/GenBank/DDBJ whole genome shotgun (WGS) entry which is preliminary data.</text>
</comment>
<dbReference type="Proteomes" id="UP000245880">
    <property type="component" value="Unassembled WGS sequence"/>
</dbReference>
<gene>
    <name evidence="1" type="ORF">CLV98_12013</name>
</gene>
<dbReference type="EMBL" id="QGDT01000020">
    <property type="protein sequence ID" value="PWJ53897.1"/>
    <property type="molecule type" value="Genomic_DNA"/>
</dbReference>